<feature type="transmembrane region" description="Helical" evidence="6">
    <location>
        <begin position="216"/>
        <end position="236"/>
    </location>
</feature>
<feature type="transmembrane region" description="Helical" evidence="6">
    <location>
        <begin position="377"/>
        <end position="396"/>
    </location>
</feature>
<dbReference type="Pfam" id="PF05653">
    <property type="entry name" value="Mg_trans_NIPA"/>
    <property type="match status" value="1"/>
</dbReference>
<accession>A0A084QN33</accession>
<protein>
    <submittedName>
        <fullName evidence="7">Uncharacterized protein</fullName>
    </submittedName>
</protein>
<feature type="transmembrane region" description="Helical" evidence="6">
    <location>
        <begin position="245"/>
        <end position="262"/>
    </location>
</feature>
<keyword evidence="8" id="KW-1185">Reference proteome</keyword>
<feature type="region of interest" description="Disordered" evidence="5">
    <location>
        <begin position="155"/>
        <end position="182"/>
    </location>
</feature>
<dbReference type="HOGENOM" id="CLU_012349_2_1_1"/>
<feature type="compositionally biased region" description="Polar residues" evidence="5">
    <location>
        <begin position="521"/>
        <end position="533"/>
    </location>
</feature>
<dbReference type="InterPro" id="IPR008521">
    <property type="entry name" value="Mg_trans_NIPA"/>
</dbReference>
<dbReference type="PANTHER" id="PTHR12570:SF65">
    <property type="entry name" value="MAGNESIUM TRANSPORTER NIPA9-RELATED"/>
    <property type="match status" value="1"/>
</dbReference>
<feature type="transmembrane region" description="Helical" evidence="6">
    <location>
        <begin position="190"/>
        <end position="210"/>
    </location>
</feature>
<feature type="region of interest" description="Disordered" evidence="5">
    <location>
        <begin position="107"/>
        <end position="139"/>
    </location>
</feature>
<name>A0A084QN33_STAC4</name>
<proteinExistence type="predicted"/>
<dbReference type="InParanoid" id="A0A084QN33"/>
<evidence type="ECO:0000256" key="1">
    <source>
        <dbReference type="ARBA" id="ARBA00004141"/>
    </source>
</evidence>
<keyword evidence="3 6" id="KW-1133">Transmembrane helix</keyword>
<evidence type="ECO:0000256" key="6">
    <source>
        <dbReference type="SAM" id="Phobius"/>
    </source>
</evidence>
<dbReference type="AlphaFoldDB" id="A0A084QN33"/>
<comment type="subcellular location">
    <subcellularLocation>
        <location evidence="1">Membrane</location>
        <topology evidence="1">Multi-pass membrane protein</topology>
    </subcellularLocation>
</comment>
<feature type="region of interest" description="Disordered" evidence="5">
    <location>
        <begin position="22"/>
        <end position="45"/>
    </location>
</feature>
<feature type="region of interest" description="Disordered" evidence="5">
    <location>
        <begin position="521"/>
        <end position="540"/>
    </location>
</feature>
<reference evidence="7 8" key="1">
    <citation type="journal article" date="2014" name="BMC Genomics">
        <title>Comparative genome sequencing reveals chemotype-specific gene clusters in the toxigenic black mold Stachybotrys.</title>
        <authorList>
            <person name="Semeiks J."/>
            <person name="Borek D."/>
            <person name="Otwinowski Z."/>
            <person name="Grishin N.V."/>
        </authorList>
    </citation>
    <scope>NUCLEOTIDE SEQUENCE [LARGE SCALE GENOMIC DNA]</scope>
    <source>
        <strain evidence="7 8">IBT 40285</strain>
    </source>
</reference>
<evidence type="ECO:0000313" key="8">
    <source>
        <dbReference type="Proteomes" id="UP000028524"/>
    </source>
</evidence>
<evidence type="ECO:0000256" key="2">
    <source>
        <dbReference type="ARBA" id="ARBA00022692"/>
    </source>
</evidence>
<feature type="region of interest" description="Disordered" evidence="5">
    <location>
        <begin position="455"/>
        <end position="491"/>
    </location>
</feature>
<dbReference type="Proteomes" id="UP000028524">
    <property type="component" value="Unassembled WGS sequence"/>
</dbReference>
<dbReference type="OrthoDB" id="165382at2759"/>
<sequence>MATAADAAASFWSSATLSSTVPSATGLPGDNLGSGRDEGGGGNGGETLQEWSSLIGIITAIVGNVLIALALNVQRYAHTRLHRERTRIRLRANAALKRAQGAQDGVYGSINRINESNNGHNNGHGHGNSGAGAQIDDANGDLDLHDETAPLNASFASGRAAESQGRGESGAKHDEGDDSNPASSYLRSPYWWLGQILITLGEMGNFLAYGFAPASIVSPLGVVALVSNCIIAPVMFHERFRLRDFWGVVIAVGGVVTVVLSANQEETKLNPHDVWDAITTLAFEIYLGVTIFLIMVLMWASGKYGKQTILIDLGLVGLFGGYTALATKGVSSMLSSTLWGAFATPVTYVLLVILLGTAIMQIRYVNRALQRFDSTQVIPIQFVMFTLCVIIGSAVLYRDFEKTTPKQAGKFVGGCLLTFFGVFLITSGRHRNEEDEEDMLSEAEGIEETIGLARHDSHHAQPQPPSVSQSRRSSKAGLLESLGGPSPAAHIEGDAATLRGAVSPGSQRSAGRESAPFFSNVWQSSWDSPSTTPRPARGPRTLSVDSVAVASPMESNTATSYPVTPEDELQRQLSVPALPTERPVTPRQGHSSKSFSHHRSGTFISPSPLSSTVTTVVKDAFLRAKDGPRAGTSSLRRIRSSIRASLFFGDDDSVSDQQEAGARILASDTSLGRGLDGEAIDDPTRRRSRSLSDTLGEFLRPRRSKRKSMFHSDVEEDDGEGNDSDGERPLDRSPGAL</sequence>
<dbReference type="SUPFAM" id="SSF103481">
    <property type="entry name" value="Multidrug resistance efflux transporter EmrE"/>
    <property type="match status" value="1"/>
</dbReference>
<dbReference type="EMBL" id="KL660597">
    <property type="protein sequence ID" value="KFA65368.1"/>
    <property type="molecule type" value="Genomic_DNA"/>
</dbReference>
<feature type="transmembrane region" description="Helical" evidence="6">
    <location>
        <begin position="346"/>
        <end position="365"/>
    </location>
</feature>
<gene>
    <name evidence="7" type="ORF">S40285_00476</name>
</gene>
<dbReference type="OMA" id="GREQSHD"/>
<feature type="region of interest" description="Disordered" evidence="5">
    <location>
        <begin position="651"/>
        <end position="737"/>
    </location>
</feature>
<dbReference type="GO" id="GO:0016020">
    <property type="term" value="C:membrane"/>
    <property type="evidence" value="ECO:0007669"/>
    <property type="project" value="UniProtKB-SubCell"/>
</dbReference>
<feature type="region of interest" description="Disordered" evidence="5">
    <location>
        <begin position="577"/>
        <end position="607"/>
    </location>
</feature>
<feature type="region of interest" description="Disordered" evidence="5">
    <location>
        <begin position="548"/>
        <end position="567"/>
    </location>
</feature>
<evidence type="ECO:0000256" key="5">
    <source>
        <dbReference type="SAM" id="MobiDB-lite"/>
    </source>
</evidence>
<dbReference type="PANTHER" id="PTHR12570">
    <property type="match status" value="1"/>
</dbReference>
<evidence type="ECO:0000313" key="7">
    <source>
        <dbReference type="EMBL" id="KFA65368.1"/>
    </source>
</evidence>
<organism evidence="7 8">
    <name type="scientific">Stachybotrys chlorohalonatus (strain IBT 40285)</name>
    <dbReference type="NCBI Taxonomy" id="1283841"/>
    <lineage>
        <taxon>Eukaryota</taxon>
        <taxon>Fungi</taxon>
        <taxon>Dikarya</taxon>
        <taxon>Ascomycota</taxon>
        <taxon>Pezizomycotina</taxon>
        <taxon>Sordariomycetes</taxon>
        <taxon>Hypocreomycetidae</taxon>
        <taxon>Hypocreales</taxon>
        <taxon>Stachybotryaceae</taxon>
        <taxon>Stachybotrys</taxon>
    </lineage>
</organism>
<keyword evidence="4 6" id="KW-0472">Membrane</keyword>
<dbReference type="InterPro" id="IPR037185">
    <property type="entry name" value="EmrE-like"/>
</dbReference>
<keyword evidence="2 6" id="KW-0812">Transmembrane</keyword>
<feature type="transmembrane region" description="Helical" evidence="6">
    <location>
        <begin position="274"/>
        <end position="297"/>
    </location>
</feature>
<feature type="compositionally biased region" description="Acidic residues" evidence="5">
    <location>
        <begin position="714"/>
        <end position="724"/>
    </location>
</feature>
<evidence type="ECO:0000256" key="4">
    <source>
        <dbReference type="ARBA" id="ARBA00023136"/>
    </source>
</evidence>
<evidence type="ECO:0000256" key="3">
    <source>
        <dbReference type="ARBA" id="ARBA00022989"/>
    </source>
</evidence>
<feature type="compositionally biased region" description="Polar residues" evidence="5">
    <location>
        <begin position="553"/>
        <end position="562"/>
    </location>
</feature>
<dbReference type="GO" id="GO:0015095">
    <property type="term" value="F:magnesium ion transmembrane transporter activity"/>
    <property type="evidence" value="ECO:0007669"/>
    <property type="project" value="InterPro"/>
</dbReference>
<feature type="transmembrane region" description="Helical" evidence="6">
    <location>
        <begin position="408"/>
        <end position="426"/>
    </location>
</feature>
<feature type="transmembrane region" description="Helical" evidence="6">
    <location>
        <begin position="51"/>
        <end position="73"/>
    </location>
</feature>